<feature type="compositionally biased region" description="Basic and acidic residues" evidence="1">
    <location>
        <begin position="137"/>
        <end position="146"/>
    </location>
</feature>
<dbReference type="AlphaFoldDB" id="A0A6J2Y374"/>
<organism evidence="2 3">
    <name type="scientific">Sitophilus oryzae</name>
    <name type="common">Rice weevil</name>
    <name type="synonym">Curculio oryzae</name>
    <dbReference type="NCBI Taxonomy" id="7048"/>
    <lineage>
        <taxon>Eukaryota</taxon>
        <taxon>Metazoa</taxon>
        <taxon>Ecdysozoa</taxon>
        <taxon>Arthropoda</taxon>
        <taxon>Hexapoda</taxon>
        <taxon>Insecta</taxon>
        <taxon>Pterygota</taxon>
        <taxon>Neoptera</taxon>
        <taxon>Endopterygota</taxon>
        <taxon>Coleoptera</taxon>
        <taxon>Polyphaga</taxon>
        <taxon>Cucujiformia</taxon>
        <taxon>Curculionidae</taxon>
        <taxon>Dryophthorinae</taxon>
        <taxon>Sitophilus</taxon>
    </lineage>
</organism>
<feature type="compositionally biased region" description="Basic residues" evidence="1">
    <location>
        <begin position="147"/>
        <end position="157"/>
    </location>
</feature>
<proteinExistence type="predicted"/>
<sequence>MGKKTAKKVKKEVIVANAEPTLTTASEGDLKKAEAEPAEPELSKSINETPSAVVKSSKKSVEGVNIKRQSQGGISQHTKSIEKIVPPDIETTKSKEELKPKKKKKDSVDAKRIRESRDIRVSISEKNEERIEENEEVSEKGPEKPPKKSKSGKKGKKEKQESEDKEKIEKPKKAKAPAKPKGKLIDKATQKDKNEEMAVPAAESSGQIVRAESQTINSEKKQRSRVSIAKEAIKSEDTISKKRKKQPKEGPR</sequence>
<dbReference type="KEGG" id="soy:115883204"/>
<name>A0A6J2Y374_SITOR</name>
<keyword evidence="2" id="KW-1185">Reference proteome</keyword>
<feature type="compositionally biased region" description="Polar residues" evidence="1">
    <location>
        <begin position="204"/>
        <end position="217"/>
    </location>
</feature>
<dbReference type="InParanoid" id="A0A6J2Y374"/>
<dbReference type="RefSeq" id="XP_030757389.1">
    <property type="nucleotide sequence ID" value="XM_030901529.1"/>
</dbReference>
<feature type="compositionally biased region" description="Basic residues" evidence="1">
    <location>
        <begin position="172"/>
        <end position="182"/>
    </location>
</feature>
<reference evidence="3" key="1">
    <citation type="submission" date="2025-08" db="UniProtKB">
        <authorList>
            <consortium name="RefSeq"/>
        </authorList>
    </citation>
    <scope>IDENTIFICATION</scope>
    <source>
        <tissue evidence="3">Gonads</tissue>
    </source>
</reference>
<feature type="compositionally biased region" description="Basic and acidic residues" evidence="1">
    <location>
        <begin position="231"/>
        <end position="240"/>
    </location>
</feature>
<evidence type="ECO:0000256" key="1">
    <source>
        <dbReference type="SAM" id="MobiDB-lite"/>
    </source>
</evidence>
<feature type="compositionally biased region" description="Basic and acidic residues" evidence="1">
    <location>
        <begin position="106"/>
        <end position="129"/>
    </location>
</feature>
<protein>
    <submittedName>
        <fullName evidence="3">Muscle M-line assembly protein unc-89-like</fullName>
    </submittedName>
</protein>
<feature type="region of interest" description="Disordered" evidence="1">
    <location>
        <begin position="17"/>
        <end position="252"/>
    </location>
</feature>
<evidence type="ECO:0000313" key="2">
    <source>
        <dbReference type="Proteomes" id="UP000504635"/>
    </source>
</evidence>
<evidence type="ECO:0000313" key="3">
    <source>
        <dbReference type="RefSeq" id="XP_030757389.1"/>
    </source>
</evidence>
<gene>
    <name evidence="3" type="primary">LOC115883204</name>
</gene>
<feature type="compositionally biased region" description="Basic and acidic residues" evidence="1">
    <location>
        <begin position="158"/>
        <end position="171"/>
    </location>
</feature>
<accession>A0A6J2Y374</accession>
<feature type="compositionally biased region" description="Basic and acidic residues" evidence="1">
    <location>
        <begin position="90"/>
        <end position="99"/>
    </location>
</feature>
<dbReference type="GeneID" id="115883204"/>
<feature type="compositionally biased region" description="Basic and acidic residues" evidence="1">
    <location>
        <begin position="183"/>
        <end position="196"/>
    </location>
</feature>
<dbReference type="Proteomes" id="UP000504635">
    <property type="component" value="Unplaced"/>
</dbReference>
<feature type="compositionally biased region" description="Polar residues" evidence="1">
    <location>
        <begin position="67"/>
        <end position="78"/>
    </location>
</feature>